<reference evidence="2" key="1">
    <citation type="submission" date="2020-02" db="EMBL/GenBank/DDBJ databases">
        <authorList>
            <person name="Meier V. D."/>
        </authorList>
    </citation>
    <scope>NUCLEOTIDE SEQUENCE</scope>
    <source>
        <strain evidence="2">AVDCRST_MAG35</strain>
    </source>
</reference>
<name>A0A6J4QCE9_9ACTN</name>
<feature type="non-terminal residue" evidence="2">
    <location>
        <position position="1"/>
    </location>
</feature>
<feature type="compositionally biased region" description="Low complexity" evidence="1">
    <location>
        <begin position="37"/>
        <end position="80"/>
    </location>
</feature>
<evidence type="ECO:0000256" key="1">
    <source>
        <dbReference type="SAM" id="MobiDB-lite"/>
    </source>
</evidence>
<accession>A0A6J4QCE9</accession>
<gene>
    <name evidence="2" type="ORF">AVDCRST_MAG35-3014</name>
</gene>
<dbReference type="EMBL" id="CADCUY010000575">
    <property type="protein sequence ID" value="CAA9436720.1"/>
    <property type="molecule type" value="Genomic_DNA"/>
</dbReference>
<dbReference type="AlphaFoldDB" id="A0A6J4QCE9"/>
<protein>
    <submittedName>
        <fullName evidence="2">Uncharacterized protein</fullName>
    </submittedName>
</protein>
<feature type="compositionally biased region" description="Low complexity" evidence="1">
    <location>
        <begin position="155"/>
        <end position="171"/>
    </location>
</feature>
<proteinExistence type="predicted"/>
<sequence length="171" mass="18385">CRAGPSRCPRTTGACRRRGRGPRARRCSWPRWRRSRSGSSSSSSSGRPGARRCPGSVRARSTSRWWSRSPSSSGPWWSRCSPPPATPAPACGRAARCSGPPWPSGCSTWAPTCSSPSRSTGARWPSSGRWPPSTPSSRSSWPPWCCGSACDRWPRSASSSRSSGSCSSRRA</sequence>
<organism evidence="2">
    <name type="scientific">uncultured Quadrisphaera sp</name>
    <dbReference type="NCBI Taxonomy" id="904978"/>
    <lineage>
        <taxon>Bacteria</taxon>
        <taxon>Bacillati</taxon>
        <taxon>Actinomycetota</taxon>
        <taxon>Actinomycetes</taxon>
        <taxon>Kineosporiales</taxon>
        <taxon>Kineosporiaceae</taxon>
        <taxon>Quadrisphaera</taxon>
        <taxon>environmental samples</taxon>
    </lineage>
</organism>
<feature type="compositionally biased region" description="Basic residues" evidence="1">
    <location>
        <begin position="15"/>
        <end position="36"/>
    </location>
</feature>
<feature type="compositionally biased region" description="Polar residues" evidence="1">
    <location>
        <begin position="105"/>
        <end position="120"/>
    </location>
</feature>
<feature type="region of interest" description="Disordered" evidence="1">
    <location>
        <begin position="152"/>
        <end position="171"/>
    </location>
</feature>
<evidence type="ECO:0000313" key="2">
    <source>
        <dbReference type="EMBL" id="CAA9436720.1"/>
    </source>
</evidence>
<feature type="region of interest" description="Disordered" evidence="1">
    <location>
        <begin position="1"/>
        <end position="143"/>
    </location>
</feature>
<feature type="compositionally biased region" description="Low complexity" evidence="1">
    <location>
        <begin position="88"/>
        <end position="98"/>
    </location>
</feature>
<feature type="non-terminal residue" evidence="2">
    <location>
        <position position="171"/>
    </location>
</feature>
<feature type="compositionally biased region" description="Low complexity" evidence="1">
    <location>
        <begin position="124"/>
        <end position="143"/>
    </location>
</feature>